<name>A0ABR3WJZ3_9PEZI</name>
<dbReference type="Proteomes" id="UP001583177">
    <property type="component" value="Unassembled WGS sequence"/>
</dbReference>
<keyword evidence="3" id="KW-1185">Reference proteome</keyword>
<gene>
    <name evidence="2" type="ORF">Daus18300_008166</name>
</gene>
<reference evidence="2 3" key="1">
    <citation type="journal article" date="2024" name="IMA Fungus">
        <title>IMA Genome - F19 : A genome assembly and annotation guide to empower mycologists, including annotated draft genome sequences of Ceratocystis pirilliformis, Diaporthe australafricana, Fusarium ophioides, Paecilomyces lecythidis, and Sporothrix stenoceras.</title>
        <authorList>
            <person name="Aylward J."/>
            <person name="Wilson A.M."/>
            <person name="Visagie C.M."/>
            <person name="Spraker J."/>
            <person name="Barnes I."/>
            <person name="Buitendag C."/>
            <person name="Ceriani C."/>
            <person name="Del Mar Angel L."/>
            <person name="du Plessis D."/>
            <person name="Fuchs T."/>
            <person name="Gasser K."/>
            <person name="Kramer D."/>
            <person name="Li W."/>
            <person name="Munsamy K."/>
            <person name="Piso A."/>
            <person name="Price J.L."/>
            <person name="Sonnekus B."/>
            <person name="Thomas C."/>
            <person name="van der Nest A."/>
            <person name="van Dijk A."/>
            <person name="van Heerden A."/>
            <person name="van Vuuren N."/>
            <person name="Yilmaz N."/>
            <person name="Duong T.A."/>
            <person name="van der Merwe N.A."/>
            <person name="Wingfield M.J."/>
            <person name="Wingfield B.D."/>
        </authorList>
    </citation>
    <scope>NUCLEOTIDE SEQUENCE [LARGE SCALE GENOMIC DNA]</scope>
    <source>
        <strain evidence="2 3">CMW 18300</strain>
    </source>
</reference>
<protein>
    <submittedName>
        <fullName evidence="2">Uncharacterized protein</fullName>
    </submittedName>
</protein>
<accession>A0ABR3WJZ3</accession>
<evidence type="ECO:0000256" key="1">
    <source>
        <dbReference type="SAM" id="MobiDB-lite"/>
    </source>
</evidence>
<feature type="region of interest" description="Disordered" evidence="1">
    <location>
        <begin position="99"/>
        <end position="122"/>
    </location>
</feature>
<evidence type="ECO:0000313" key="3">
    <source>
        <dbReference type="Proteomes" id="UP001583177"/>
    </source>
</evidence>
<comment type="caution">
    <text evidence="2">The sequence shown here is derived from an EMBL/GenBank/DDBJ whole genome shotgun (WGS) entry which is preliminary data.</text>
</comment>
<proteinExistence type="predicted"/>
<organism evidence="2 3">
    <name type="scientific">Diaporthe australafricana</name>
    <dbReference type="NCBI Taxonomy" id="127596"/>
    <lineage>
        <taxon>Eukaryota</taxon>
        <taxon>Fungi</taxon>
        <taxon>Dikarya</taxon>
        <taxon>Ascomycota</taxon>
        <taxon>Pezizomycotina</taxon>
        <taxon>Sordariomycetes</taxon>
        <taxon>Sordariomycetidae</taxon>
        <taxon>Diaporthales</taxon>
        <taxon>Diaporthaceae</taxon>
        <taxon>Diaporthe</taxon>
    </lineage>
</organism>
<sequence length="188" mass="20246">METEDIIAAGVATAGRRSACCQRHWPSTLSLVEALVPVPWFPAVIQKFTASPPVIPPRLLDHRTSAIGRDNASATGTVGIWADAIAFVARYDVFKSTTPSPQLPRAVNKHPSTPPSRTTEQPYGIIRGGVAIATLGTAGILAGSAAQWWGHWVHHREVRARRRRDLEMGVVGSGHEAAHLSHPPPRPT</sequence>
<evidence type="ECO:0000313" key="2">
    <source>
        <dbReference type="EMBL" id="KAL1863010.1"/>
    </source>
</evidence>
<dbReference type="EMBL" id="JAWRVE010000075">
    <property type="protein sequence ID" value="KAL1863010.1"/>
    <property type="molecule type" value="Genomic_DNA"/>
</dbReference>